<dbReference type="GO" id="GO:0012505">
    <property type="term" value="C:endomembrane system"/>
    <property type="evidence" value="ECO:0007669"/>
    <property type="project" value="UniProtKB-SubCell"/>
</dbReference>
<dbReference type="FunFam" id="1.20.1280.290:FF:000001">
    <property type="entry name" value="Bidirectional sugar transporter SWEET"/>
    <property type="match status" value="1"/>
</dbReference>
<dbReference type="InterPro" id="IPR004316">
    <property type="entry name" value="SWEET_rpt"/>
</dbReference>
<proteinExistence type="inferred from homology"/>
<feature type="transmembrane region" description="Helical" evidence="9">
    <location>
        <begin position="65"/>
        <end position="87"/>
    </location>
</feature>
<evidence type="ECO:0000256" key="4">
    <source>
        <dbReference type="ARBA" id="ARBA00022597"/>
    </source>
</evidence>
<sequence>MDGFVFLVGVIGNIISVLVFLSPVKTFVRVVKSRSTEEFESLPYICTLLNSSLWTYYGIIKPGSYLVATVNGFGVVVEIIYVALFLLFAPPWKKRRTAILLGVVDIGFFAAALSVTHLLLHGDMRINAIGFMCSGLNIIMYASPLAAMPSPTDTTGKSPSCSRGK</sequence>
<comment type="caution">
    <text evidence="10">The sequence shown here is derived from an EMBL/GenBank/DDBJ whole genome shotgun (WGS) entry which is preliminary data.</text>
</comment>
<keyword evidence="4 10" id="KW-0762">Sugar transport</keyword>
<accession>A0AAE1X7M5</accession>
<evidence type="ECO:0000256" key="1">
    <source>
        <dbReference type="ARBA" id="ARBA00004127"/>
    </source>
</evidence>
<keyword evidence="5 9" id="KW-0812">Transmembrane</keyword>
<protein>
    <submittedName>
        <fullName evidence="10">Bidirectional sugar transporter SWEET17</fullName>
    </submittedName>
</protein>
<dbReference type="GO" id="GO:0051119">
    <property type="term" value="F:sugar transmembrane transporter activity"/>
    <property type="evidence" value="ECO:0007669"/>
    <property type="project" value="InterPro"/>
</dbReference>
<evidence type="ECO:0000256" key="2">
    <source>
        <dbReference type="ARBA" id="ARBA00007809"/>
    </source>
</evidence>
<evidence type="ECO:0000313" key="10">
    <source>
        <dbReference type="EMBL" id="KAK4406695.1"/>
    </source>
</evidence>
<organism evidence="10 11">
    <name type="scientific">Sesamum angolense</name>
    <dbReference type="NCBI Taxonomy" id="2727404"/>
    <lineage>
        <taxon>Eukaryota</taxon>
        <taxon>Viridiplantae</taxon>
        <taxon>Streptophyta</taxon>
        <taxon>Embryophyta</taxon>
        <taxon>Tracheophyta</taxon>
        <taxon>Spermatophyta</taxon>
        <taxon>Magnoliopsida</taxon>
        <taxon>eudicotyledons</taxon>
        <taxon>Gunneridae</taxon>
        <taxon>Pentapetalae</taxon>
        <taxon>asterids</taxon>
        <taxon>lamiids</taxon>
        <taxon>Lamiales</taxon>
        <taxon>Pedaliaceae</taxon>
        <taxon>Sesamum</taxon>
    </lineage>
</organism>
<gene>
    <name evidence="10" type="ORF">Sango_0676000</name>
</gene>
<evidence type="ECO:0000313" key="11">
    <source>
        <dbReference type="Proteomes" id="UP001289374"/>
    </source>
</evidence>
<comment type="subcellular location">
    <subcellularLocation>
        <location evidence="1">Endomembrane system</location>
        <topology evidence="1">Multi-pass membrane protein</topology>
    </subcellularLocation>
</comment>
<keyword evidence="11" id="KW-1185">Reference proteome</keyword>
<dbReference type="Pfam" id="PF03083">
    <property type="entry name" value="MtN3_slv"/>
    <property type="match status" value="1"/>
</dbReference>
<evidence type="ECO:0000256" key="3">
    <source>
        <dbReference type="ARBA" id="ARBA00022448"/>
    </source>
</evidence>
<evidence type="ECO:0000256" key="9">
    <source>
        <dbReference type="SAM" id="Phobius"/>
    </source>
</evidence>
<dbReference type="GO" id="GO:0016020">
    <property type="term" value="C:membrane"/>
    <property type="evidence" value="ECO:0007669"/>
    <property type="project" value="InterPro"/>
</dbReference>
<dbReference type="PANTHER" id="PTHR10791">
    <property type="entry name" value="RAG1-ACTIVATING PROTEIN 1"/>
    <property type="match status" value="1"/>
</dbReference>
<feature type="transmembrane region" description="Helical" evidence="9">
    <location>
        <begin position="126"/>
        <end position="147"/>
    </location>
</feature>
<name>A0AAE1X7M5_9LAMI</name>
<reference evidence="10" key="1">
    <citation type="submission" date="2020-06" db="EMBL/GenBank/DDBJ databases">
        <authorList>
            <person name="Li T."/>
            <person name="Hu X."/>
            <person name="Zhang T."/>
            <person name="Song X."/>
            <person name="Zhang H."/>
            <person name="Dai N."/>
            <person name="Sheng W."/>
            <person name="Hou X."/>
            <person name="Wei L."/>
        </authorList>
    </citation>
    <scope>NUCLEOTIDE SEQUENCE</scope>
    <source>
        <strain evidence="10">K16</strain>
        <tissue evidence="10">Leaf</tissue>
    </source>
</reference>
<comment type="similarity">
    <text evidence="2">Belongs to the SWEET sugar transporter family.</text>
</comment>
<keyword evidence="7 9" id="KW-1133">Transmembrane helix</keyword>
<keyword evidence="3" id="KW-0813">Transport</keyword>
<dbReference type="Proteomes" id="UP001289374">
    <property type="component" value="Unassembled WGS sequence"/>
</dbReference>
<dbReference type="PANTHER" id="PTHR10791:SF120">
    <property type="entry name" value="BIDIRECTIONAL SUGAR TRANSPORTER SWEET17"/>
    <property type="match status" value="1"/>
</dbReference>
<evidence type="ECO:0000256" key="8">
    <source>
        <dbReference type="ARBA" id="ARBA00023136"/>
    </source>
</evidence>
<evidence type="ECO:0000256" key="6">
    <source>
        <dbReference type="ARBA" id="ARBA00022737"/>
    </source>
</evidence>
<reference evidence="10" key="2">
    <citation type="journal article" date="2024" name="Plant">
        <title>Genomic evolution and insights into agronomic trait innovations of Sesamum species.</title>
        <authorList>
            <person name="Miao H."/>
            <person name="Wang L."/>
            <person name="Qu L."/>
            <person name="Liu H."/>
            <person name="Sun Y."/>
            <person name="Le M."/>
            <person name="Wang Q."/>
            <person name="Wei S."/>
            <person name="Zheng Y."/>
            <person name="Lin W."/>
            <person name="Duan Y."/>
            <person name="Cao H."/>
            <person name="Xiong S."/>
            <person name="Wang X."/>
            <person name="Wei L."/>
            <person name="Li C."/>
            <person name="Ma Q."/>
            <person name="Ju M."/>
            <person name="Zhao R."/>
            <person name="Li G."/>
            <person name="Mu C."/>
            <person name="Tian Q."/>
            <person name="Mei H."/>
            <person name="Zhang T."/>
            <person name="Gao T."/>
            <person name="Zhang H."/>
        </authorList>
    </citation>
    <scope>NUCLEOTIDE SEQUENCE</scope>
    <source>
        <strain evidence="10">K16</strain>
    </source>
</reference>
<feature type="transmembrane region" description="Helical" evidence="9">
    <location>
        <begin position="6"/>
        <end position="30"/>
    </location>
</feature>
<evidence type="ECO:0000256" key="5">
    <source>
        <dbReference type="ARBA" id="ARBA00022692"/>
    </source>
</evidence>
<dbReference type="EMBL" id="JACGWL010000003">
    <property type="protein sequence ID" value="KAK4406695.1"/>
    <property type="molecule type" value="Genomic_DNA"/>
</dbReference>
<keyword evidence="8 9" id="KW-0472">Membrane</keyword>
<keyword evidence="6" id="KW-0677">Repeat</keyword>
<evidence type="ECO:0000256" key="7">
    <source>
        <dbReference type="ARBA" id="ARBA00022989"/>
    </source>
</evidence>
<dbReference type="AlphaFoldDB" id="A0AAE1X7M5"/>
<feature type="transmembrane region" description="Helical" evidence="9">
    <location>
        <begin position="99"/>
        <end position="120"/>
    </location>
</feature>
<dbReference type="InterPro" id="IPR047664">
    <property type="entry name" value="SWEET"/>
</dbReference>
<dbReference type="Gene3D" id="1.20.1280.290">
    <property type="match status" value="1"/>
</dbReference>